<sequence>MPFLYRLASLLIALLVLPVQAAEMRVALLRTSGVETLDALT</sequence>
<accession>A0A367LSS0</accession>
<evidence type="ECO:0000313" key="2">
    <source>
        <dbReference type="Proteomes" id="UP000253594"/>
    </source>
</evidence>
<reference evidence="1 2" key="1">
    <citation type="submission" date="2018-07" db="EMBL/GenBank/DDBJ databases">
        <title>Mechanisms of high-level aminoglycoside resistance among Gram-negative pathogens in Brazil.</title>
        <authorList>
            <person name="Ballaben A.S."/>
            <person name="Darini A.L.C."/>
            <person name="Doi Y."/>
        </authorList>
    </citation>
    <scope>NUCLEOTIDE SEQUENCE [LARGE SCALE GENOMIC DNA]</scope>
    <source>
        <strain evidence="1 2">B2-305</strain>
    </source>
</reference>
<dbReference type="Proteomes" id="UP000253594">
    <property type="component" value="Unassembled WGS sequence"/>
</dbReference>
<proteinExistence type="predicted"/>
<name>A0A367LSS0_PSEAI</name>
<evidence type="ECO:0000313" key="1">
    <source>
        <dbReference type="EMBL" id="RCI61619.1"/>
    </source>
</evidence>
<organism evidence="1 2">
    <name type="scientific">Pseudomonas aeruginosa</name>
    <dbReference type="NCBI Taxonomy" id="287"/>
    <lineage>
        <taxon>Bacteria</taxon>
        <taxon>Pseudomonadati</taxon>
        <taxon>Pseudomonadota</taxon>
        <taxon>Gammaproteobacteria</taxon>
        <taxon>Pseudomonadales</taxon>
        <taxon>Pseudomonadaceae</taxon>
        <taxon>Pseudomonas</taxon>
    </lineage>
</organism>
<feature type="non-terminal residue" evidence="1">
    <location>
        <position position="41"/>
    </location>
</feature>
<protein>
    <submittedName>
        <fullName evidence="1">MBL fold metallo-hydrolase</fullName>
    </submittedName>
</protein>
<comment type="caution">
    <text evidence="1">The sequence shown here is derived from an EMBL/GenBank/DDBJ whole genome shotgun (WGS) entry which is preliminary data.</text>
</comment>
<keyword evidence="1" id="KW-0378">Hydrolase</keyword>
<gene>
    <name evidence="1" type="ORF">DT376_46415</name>
</gene>
<dbReference type="GO" id="GO:0016787">
    <property type="term" value="F:hydrolase activity"/>
    <property type="evidence" value="ECO:0007669"/>
    <property type="project" value="UniProtKB-KW"/>
</dbReference>
<dbReference type="EMBL" id="QORE01004413">
    <property type="protein sequence ID" value="RCI61619.1"/>
    <property type="molecule type" value="Genomic_DNA"/>
</dbReference>
<dbReference type="AlphaFoldDB" id="A0A367LSS0"/>